<proteinExistence type="predicted"/>
<dbReference type="RefSeq" id="WP_010767132.1">
    <property type="nucleotide sequence ID" value="NZ_ASWE01000004.1"/>
</dbReference>
<dbReference type="EMBL" id="AJAT01000007">
    <property type="protein sequence ID" value="EOL48906.1"/>
    <property type="molecule type" value="Genomic_DNA"/>
</dbReference>
<feature type="transmembrane region" description="Helical" evidence="1">
    <location>
        <begin position="152"/>
        <end position="173"/>
    </location>
</feature>
<gene>
    <name evidence="2" type="ORF">UC3_00458</name>
</gene>
<dbReference type="AlphaFoldDB" id="R3WM43"/>
<reference evidence="2 3" key="1">
    <citation type="submission" date="2013-02" db="EMBL/GenBank/DDBJ databases">
        <title>The Genome Sequence of Enterococcus phoeniculicola BAA-412.</title>
        <authorList>
            <consortium name="The Broad Institute Genome Sequencing Platform"/>
            <consortium name="The Broad Institute Genome Sequencing Center for Infectious Disease"/>
            <person name="Earl A.M."/>
            <person name="Gilmore M.S."/>
            <person name="Lebreton F."/>
            <person name="Walker B."/>
            <person name="Young S.K."/>
            <person name="Zeng Q."/>
            <person name="Gargeya S."/>
            <person name="Fitzgerald M."/>
            <person name="Haas B."/>
            <person name="Abouelleil A."/>
            <person name="Alvarado L."/>
            <person name="Arachchi H.M."/>
            <person name="Berlin A.M."/>
            <person name="Chapman S.B."/>
            <person name="Dewar J."/>
            <person name="Goldberg J."/>
            <person name="Griggs A."/>
            <person name="Gujja S."/>
            <person name="Hansen M."/>
            <person name="Howarth C."/>
            <person name="Imamovic A."/>
            <person name="Larimer J."/>
            <person name="McCowan C."/>
            <person name="Murphy C."/>
            <person name="Neiman D."/>
            <person name="Pearson M."/>
            <person name="Priest M."/>
            <person name="Roberts A."/>
            <person name="Saif S."/>
            <person name="Shea T."/>
            <person name="Sisk P."/>
            <person name="Sykes S."/>
            <person name="Wortman J."/>
            <person name="Nusbaum C."/>
            <person name="Birren B."/>
        </authorList>
    </citation>
    <scope>NUCLEOTIDE SEQUENCE [LARGE SCALE GENOMIC DNA]</scope>
    <source>
        <strain evidence="2 3">ATCC BAA-412</strain>
    </source>
</reference>
<feature type="transmembrane region" description="Helical" evidence="1">
    <location>
        <begin position="20"/>
        <end position="42"/>
    </location>
</feature>
<dbReference type="OrthoDB" id="2208849at2"/>
<feature type="transmembrane region" description="Helical" evidence="1">
    <location>
        <begin position="417"/>
        <end position="440"/>
    </location>
</feature>
<feature type="transmembrane region" description="Helical" evidence="1">
    <location>
        <begin position="230"/>
        <end position="251"/>
    </location>
</feature>
<comment type="caution">
    <text evidence="2">The sequence shown here is derived from an EMBL/GenBank/DDBJ whole genome shotgun (WGS) entry which is preliminary data.</text>
</comment>
<dbReference type="HOGENOM" id="CLU_595467_0_0_9"/>
<protein>
    <recommendedName>
        <fullName evidence="4">ABC3 transporter permease protein domain-containing protein</fullName>
    </recommendedName>
</protein>
<feature type="transmembrane region" description="Helical" evidence="1">
    <location>
        <begin position="282"/>
        <end position="301"/>
    </location>
</feature>
<dbReference type="PATRIC" id="fig|1158610.3.peg.433"/>
<organism evidence="2 3">
    <name type="scientific">Enterococcus phoeniculicola ATCC BAA-412</name>
    <dbReference type="NCBI Taxonomy" id="1158610"/>
    <lineage>
        <taxon>Bacteria</taxon>
        <taxon>Bacillati</taxon>
        <taxon>Bacillota</taxon>
        <taxon>Bacilli</taxon>
        <taxon>Lactobacillales</taxon>
        <taxon>Enterococcaceae</taxon>
        <taxon>Enterococcus</taxon>
    </lineage>
</organism>
<keyword evidence="1" id="KW-1133">Transmembrane helix</keyword>
<evidence type="ECO:0000313" key="2">
    <source>
        <dbReference type="EMBL" id="EOL48906.1"/>
    </source>
</evidence>
<feature type="transmembrane region" description="Helical" evidence="1">
    <location>
        <begin position="376"/>
        <end position="397"/>
    </location>
</feature>
<keyword evidence="3" id="KW-1185">Reference proteome</keyword>
<sequence>MKKLIWMQYKYSWKLWANCFSLFLIMSILVSVCFIGFFSLLFSDTHVLLGANDPTPIFIMPVTFGGLTLLVVMGNMLRFILAFFRKDYRTWLVLGANPRQLASLVGGQLSIFGALSGGFGYFLAYPLTVFFYRWLQLIVGKEMLPAISIKMSLFSFFCSIFLVTLLWGAGGYFKAKKMMKNDAQEPLIFGAEDRKALEIRWWLYGISILIIAFCYWQLLKDSFSLSMWPLLLSGLIIFVNSVTSQLVPFLLNKGRRFLPKNKNGSFITAFWSVVSENEFAKALFPSVLIGTLLVSGFSSLITNILTPYSQRSAGQQATENLLIYLLYLGAPLLIICGHILVITQLHVKKKTNQFSFFSRIGFTFGQLFMEEMVESIIYVGVYLVYSFIGCFFLTFPIFKLSTTIFSDEVFSWVPTFFLPVCFGFGIFLFLFLNFIGRLLLERMKQRKLVS</sequence>
<feature type="transmembrane region" description="Helical" evidence="1">
    <location>
        <begin position="321"/>
        <end position="342"/>
    </location>
</feature>
<keyword evidence="1" id="KW-0812">Transmembrane</keyword>
<name>R3WM43_9ENTE</name>
<evidence type="ECO:0000256" key="1">
    <source>
        <dbReference type="SAM" id="Phobius"/>
    </source>
</evidence>
<feature type="transmembrane region" description="Helical" evidence="1">
    <location>
        <begin position="201"/>
        <end position="218"/>
    </location>
</feature>
<feature type="transmembrane region" description="Helical" evidence="1">
    <location>
        <begin position="105"/>
        <end position="132"/>
    </location>
</feature>
<dbReference type="eggNOG" id="ENOG5033UUS">
    <property type="taxonomic scope" value="Bacteria"/>
</dbReference>
<evidence type="ECO:0000313" key="3">
    <source>
        <dbReference type="Proteomes" id="UP000013785"/>
    </source>
</evidence>
<dbReference type="Proteomes" id="UP000013785">
    <property type="component" value="Unassembled WGS sequence"/>
</dbReference>
<evidence type="ECO:0008006" key="4">
    <source>
        <dbReference type="Google" id="ProtNLM"/>
    </source>
</evidence>
<keyword evidence="1" id="KW-0472">Membrane</keyword>
<dbReference type="STRING" id="154621.RV11_GL000861"/>
<accession>R3WM43</accession>
<feature type="transmembrane region" description="Helical" evidence="1">
    <location>
        <begin position="62"/>
        <end position="84"/>
    </location>
</feature>